<name>A0A1E1WQY5_PECGO</name>
<dbReference type="AlphaFoldDB" id="A0A1E1WQY5"/>
<dbReference type="OrthoDB" id="360161at2759"/>
<sequence>MDAYDIFKKLTKGLTFKHRVLGVKNNNETPKQPKLKKEEEIKKEEPSDNEEDIQNGIHDLGSGSESEGQTDGASDSQNSEDEDLQLVEGVKAGDKKKKKKIKEKPEDLKKKLELEEQNRFRNEYGIKAVGRHIPAALQDFSDLITRYK</sequence>
<proteinExistence type="predicted"/>
<feature type="region of interest" description="Disordered" evidence="1">
    <location>
        <begin position="20"/>
        <end position="108"/>
    </location>
</feature>
<evidence type="ECO:0000313" key="2">
    <source>
        <dbReference type="EMBL" id="JAT89419.1"/>
    </source>
</evidence>
<dbReference type="EMBL" id="GDQN01001635">
    <property type="protein sequence ID" value="JAT89419.1"/>
    <property type="molecule type" value="Transcribed_RNA"/>
</dbReference>
<feature type="compositionally biased region" description="Polar residues" evidence="1">
    <location>
        <begin position="63"/>
        <end position="77"/>
    </location>
</feature>
<gene>
    <name evidence="2" type="ORF">g.17124</name>
</gene>
<evidence type="ECO:0000256" key="1">
    <source>
        <dbReference type="SAM" id="MobiDB-lite"/>
    </source>
</evidence>
<organism evidence="2">
    <name type="scientific">Pectinophora gossypiella</name>
    <name type="common">Cotton pink bollworm</name>
    <name type="synonym">Depressaria gossypiella</name>
    <dbReference type="NCBI Taxonomy" id="13191"/>
    <lineage>
        <taxon>Eukaryota</taxon>
        <taxon>Metazoa</taxon>
        <taxon>Ecdysozoa</taxon>
        <taxon>Arthropoda</taxon>
        <taxon>Hexapoda</taxon>
        <taxon>Insecta</taxon>
        <taxon>Pterygota</taxon>
        <taxon>Neoptera</taxon>
        <taxon>Endopterygota</taxon>
        <taxon>Lepidoptera</taxon>
        <taxon>Glossata</taxon>
        <taxon>Ditrysia</taxon>
        <taxon>Gelechioidea</taxon>
        <taxon>Gelechiidae</taxon>
        <taxon>Apatetrinae</taxon>
        <taxon>Pectinophora</taxon>
    </lineage>
</organism>
<feature type="non-terminal residue" evidence="2">
    <location>
        <position position="148"/>
    </location>
</feature>
<reference evidence="2" key="1">
    <citation type="submission" date="2015-09" db="EMBL/GenBank/DDBJ databases">
        <title>De novo assembly of Pectinophora gossypiella (Pink Bollworm) gut transcriptome.</title>
        <authorList>
            <person name="Tassone E.E."/>
        </authorList>
    </citation>
    <scope>NUCLEOTIDE SEQUENCE</scope>
</reference>
<accession>A0A1E1WQY5</accession>
<feature type="compositionally biased region" description="Basic and acidic residues" evidence="1">
    <location>
        <begin position="35"/>
        <end position="46"/>
    </location>
</feature>
<protein>
    <submittedName>
        <fullName evidence="2">Uncharacterized protein</fullName>
    </submittedName>
</protein>